<dbReference type="Proteomes" id="UP000435837">
    <property type="component" value="Unassembled WGS sequence"/>
</dbReference>
<gene>
    <name evidence="1" type="ORF">Scani_71000</name>
</gene>
<organism evidence="1 2">
    <name type="scientific">Streptomyces caniferus</name>
    <dbReference type="NCBI Taxonomy" id="285557"/>
    <lineage>
        <taxon>Bacteria</taxon>
        <taxon>Bacillati</taxon>
        <taxon>Actinomycetota</taxon>
        <taxon>Actinomycetes</taxon>
        <taxon>Kitasatosporales</taxon>
        <taxon>Streptomycetaceae</taxon>
        <taxon>Streptomyces</taxon>
    </lineage>
</organism>
<reference evidence="1 2" key="1">
    <citation type="submission" date="2019-12" db="EMBL/GenBank/DDBJ databases">
        <title>Whole genome shotgun sequence of Streptomyces caniferus NBRC 15389.</title>
        <authorList>
            <person name="Ichikawa N."/>
            <person name="Kimura A."/>
            <person name="Kitahashi Y."/>
            <person name="Komaki H."/>
            <person name="Tamura T."/>
        </authorList>
    </citation>
    <scope>NUCLEOTIDE SEQUENCE [LARGE SCALE GENOMIC DNA]</scope>
    <source>
        <strain evidence="1 2">NBRC 15389</strain>
    </source>
</reference>
<proteinExistence type="predicted"/>
<evidence type="ECO:0000313" key="1">
    <source>
        <dbReference type="EMBL" id="GFE10832.1"/>
    </source>
</evidence>
<accession>A0A640SJE3</accession>
<dbReference type="EMBL" id="BLIN01000005">
    <property type="protein sequence ID" value="GFE10832.1"/>
    <property type="molecule type" value="Genomic_DNA"/>
</dbReference>
<comment type="caution">
    <text evidence="1">The sequence shown here is derived from an EMBL/GenBank/DDBJ whole genome shotgun (WGS) entry which is preliminary data.</text>
</comment>
<name>A0A640SJE3_9ACTN</name>
<evidence type="ECO:0000313" key="2">
    <source>
        <dbReference type="Proteomes" id="UP000435837"/>
    </source>
</evidence>
<dbReference type="AlphaFoldDB" id="A0A640SJE3"/>
<protein>
    <submittedName>
        <fullName evidence="1">Uncharacterized protein</fullName>
    </submittedName>
</protein>
<sequence length="65" mass="7382">MRDFIPGWDRAYPVPAPRPDPRFSEQVTHDVAAVLAAHGFPPVINDFDWGDLDQALGAFLYEERK</sequence>